<accession>A0ABS6TTP1</accession>
<organism evidence="1 2">
    <name type="scientific">Streptomyces halstedii</name>
    <dbReference type="NCBI Taxonomy" id="1944"/>
    <lineage>
        <taxon>Bacteria</taxon>
        <taxon>Bacillati</taxon>
        <taxon>Actinomycetota</taxon>
        <taxon>Actinomycetes</taxon>
        <taxon>Kitasatosporales</taxon>
        <taxon>Streptomycetaceae</taxon>
        <taxon>Streptomyces</taxon>
    </lineage>
</organism>
<dbReference type="RefSeq" id="WP_228870024.1">
    <property type="nucleotide sequence ID" value="NZ_JAHUVW010000001.1"/>
</dbReference>
<evidence type="ECO:0000313" key="1">
    <source>
        <dbReference type="EMBL" id="MBV7671409.1"/>
    </source>
</evidence>
<reference evidence="1 2" key="1">
    <citation type="submission" date="2021-07" db="EMBL/GenBank/DDBJ databases">
        <title>Sequencing Streptomyces halstedii LGO-A4 genome an citrus endophytic actinomycete.</title>
        <authorList>
            <person name="Samborskyy M."/>
            <person name="Scott N."/>
            <person name="Deglau R."/>
            <person name="Dickens S."/>
            <person name="Oliveira L.G."/>
        </authorList>
    </citation>
    <scope>NUCLEOTIDE SEQUENCE [LARGE SCALE GENOMIC DNA]</scope>
    <source>
        <strain evidence="1 2">LGO-A4</strain>
    </source>
</reference>
<sequence>MPVSRRKYNELAADYERVLEQRDNARRQARTHLTTTRTAAGQYTTADAALERTRLARIRDAVRYGARIDRLARVVARLRVEVAAESRRADRLQAAYDHAVGLDAPSLDLGAQWQQRRTDKEAV</sequence>
<dbReference type="EMBL" id="JAHUVW010000001">
    <property type="protein sequence ID" value="MBV7671409.1"/>
    <property type="molecule type" value="Genomic_DNA"/>
</dbReference>
<protein>
    <submittedName>
        <fullName evidence="1">Uncharacterized protein</fullName>
    </submittedName>
</protein>
<gene>
    <name evidence="1" type="ORF">STHAL_18330</name>
</gene>
<proteinExistence type="predicted"/>
<comment type="caution">
    <text evidence="1">The sequence shown here is derived from an EMBL/GenBank/DDBJ whole genome shotgun (WGS) entry which is preliminary data.</text>
</comment>
<keyword evidence="2" id="KW-1185">Reference proteome</keyword>
<dbReference type="Proteomes" id="UP000735541">
    <property type="component" value="Unassembled WGS sequence"/>
</dbReference>
<name>A0ABS6TTP1_STRHA</name>
<evidence type="ECO:0000313" key="2">
    <source>
        <dbReference type="Proteomes" id="UP000735541"/>
    </source>
</evidence>